<dbReference type="EMBL" id="MPUH01000753">
    <property type="protein sequence ID" value="OMJ74403.1"/>
    <property type="molecule type" value="Genomic_DNA"/>
</dbReference>
<gene>
    <name evidence="10" type="ORF">SteCoe_26659</name>
</gene>
<dbReference type="FunFam" id="1.10.510.10:FF:000740">
    <property type="entry name" value="SNF1-related protein kinase, putative"/>
    <property type="match status" value="1"/>
</dbReference>
<proteinExistence type="inferred from homology"/>
<organism evidence="10 11">
    <name type="scientific">Stentor coeruleus</name>
    <dbReference type="NCBI Taxonomy" id="5963"/>
    <lineage>
        <taxon>Eukaryota</taxon>
        <taxon>Sar</taxon>
        <taxon>Alveolata</taxon>
        <taxon>Ciliophora</taxon>
        <taxon>Postciliodesmatophora</taxon>
        <taxon>Heterotrichea</taxon>
        <taxon>Heterotrichida</taxon>
        <taxon>Stentoridae</taxon>
        <taxon>Stentor</taxon>
    </lineage>
</organism>
<dbReference type="FunFam" id="3.30.200.20:FF:000003">
    <property type="entry name" value="Non-specific serine/threonine protein kinase"/>
    <property type="match status" value="1"/>
</dbReference>
<dbReference type="PANTHER" id="PTHR24346:SF82">
    <property type="entry name" value="KP78A-RELATED"/>
    <property type="match status" value="1"/>
</dbReference>
<dbReference type="InterPro" id="IPR011009">
    <property type="entry name" value="Kinase-like_dom_sf"/>
</dbReference>
<dbReference type="InterPro" id="IPR000719">
    <property type="entry name" value="Prot_kinase_dom"/>
</dbReference>
<keyword evidence="2" id="KW-0808">Transferase</keyword>
<name>A0A1R2BCB1_9CILI</name>
<dbReference type="PROSITE" id="PS00107">
    <property type="entry name" value="PROTEIN_KINASE_ATP"/>
    <property type="match status" value="1"/>
</dbReference>
<dbReference type="SUPFAM" id="SSF56112">
    <property type="entry name" value="Protein kinase-like (PK-like)"/>
    <property type="match status" value="1"/>
</dbReference>
<dbReference type="CDD" id="cd14003">
    <property type="entry name" value="STKc_AMPK-like"/>
    <property type="match status" value="1"/>
</dbReference>
<dbReference type="OrthoDB" id="504170at2759"/>
<evidence type="ECO:0000259" key="9">
    <source>
        <dbReference type="PROSITE" id="PS50011"/>
    </source>
</evidence>
<protein>
    <recommendedName>
        <fullName evidence="9">Protein kinase domain-containing protein</fullName>
    </recommendedName>
</protein>
<evidence type="ECO:0000256" key="1">
    <source>
        <dbReference type="ARBA" id="ARBA00022527"/>
    </source>
</evidence>
<evidence type="ECO:0000256" key="5">
    <source>
        <dbReference type="ARBA" id="ARBA00022840"/>
    </source>
</evidence>
<dbReference type="PROSITE" id="PS00108">
    <property type="entry name" value="PROTEIN_KINASE_ST"/>
    <property type="match status" value="1"/>
</dbReference>
<evidence type="ECO:0000256" key="2">
    <source>
        <dbReference type="ARBA" id="ARBA00022679"/>
    </source>
</evidence>
<dbReference type="GO" id="GO:0035556">
    <property type="term" value="P:intracellular signal transduction"/>
    <property type="evidence" value="ECO:0007669"/>
    <property type="project" value="TreeGrafter"/>
</dbReference>
<dbReference type="GO" id="GO:0004674">
    <property type="term" value="F:protein serine/threonine kinase activity"/>
    <property type="evidence" value="ECO:0007669"/>
    <property type="project" value="UniProtKB-KW"/>
</dbReference>
<evidence type="ECO:0000256" key="7">
    <source>
        <dbReference type="RuleBase" id="RU000304"/>
    </source>
</evidence>
<dbReference type="InterPro" id="IPR017441">
    <property type="entry name" value="Protein_kinase_ATP_BS"/>
</dbReference>
<sequence>MEVQTEKRDKCIGQYNIGKTIGKGTFGKVKVGKHLLTDEKVAVKILEKQRIKDAADIERVTREIHILKLIRHPNIIQLYEIIETKKRLYLIMEYASGGELFDYIVARSRLDEQEACRFFHQIISGVEYIHKLGIVHRDLKPENLLLDDEKNIKIVDFGLSNTYKDGETLSTACGSPCYAAPEMIAGKKYIGLHVDLWSCGVILFAMICGYLPFEDPNTSILYKKILNCEYEMPEWVSIEGREIIAKILDTQPETRYTILEIRKHSWFTMVKTKFSQGIQVGYNQMPINNEILSKLSDYNFDLEHSQKCIEANKHDTITTTYYLLMKKHRASIGVAQPPSDRSQFLKTLKIPSIPLLNLNNRTEIRSRRSCAMNLDRSSITALPLSELISKNYVKKTLSPKSSRNISHASPRNAKPRTKQFASVGRKNLLSKITPRTYRHGVKLSLDETYLTKRLKLGKKKHLLFGLKS</sequence>
<dbReference type="Proteomes" id="UP000187209">
    <property type="component" value="Unassembled WGS sequence"/>
</dbReference>
<accession>A0A1R2BCB1</accession>
<evidence type="ECO:0000256" key="3">
    <source>
        <dbReference type="ARBA" id="ARBA00022741"/>
    </source>
</evidence>
<comment type="similarity">
    <text evidence="7">Belongs to the protein kinase superfamily.</text>
</comment>
<comment type="caution">
    <text evidence="10">The sequence shown here is derived from an EMBL/GenBank/DDBJ whole genome shotgun (WGS) entry which is preliminary data.</text>
</comment>
<evidence type="ECO:0000256" key="6">
    <source>
        <dbReference type="PROSITE-ProRule" id="PRU10141"/>
    </source>
</evidence>
<reference evidence="10 11" key="1">
    <citation type="submission" date="2016-11" db="EMBL/GenBank/DDBJ databases">
        <title>The macronuclear genome of Stentor coeruleus: a giant cell with tiny introns.</title>
        <authorList>
            <person name="Slabodnick M."/>
            <person name="Ruby J.G."/>
            <person name="Reiff S.B."/>
            <person name="Swart E.C."/>
            <person name="Gosai S."/>
            <person name="Prabakaran S."/>
            <person name="Witkowska E."/>
            <person name="Larue G.E."/>
            <person name="Fisher S."/>
            <person name="Freeman R.M."/>
            <person name="Gunawardena J."/>
            <person name="Chu W."/>
            <person name="Stover N.A."/>
            <person name="Gregory B.D."/>
            <person name="Nowacki M."/>
            <person name="Derisi J."/>
            <person name="Roy S.W."/>
            <person name="Marshall W.F."/>
            <person name="Sood P."/>
        </authorList>
    </citation>
    <scope>NUCLEOTIDE SEQUENCE [LARGE SCALE GENOMIC DNA]</scope>
    <source>
        <strain evidence="10">WM001</strain>
    </source>
</reference>
<dbReference type="InterPro" id="IPR008271">
    <property type="entry name" value="Ser/Thr_kinase_AS"/>
</dbReference>
<evidence type="ECO:0000313" key="10">
    <source>
        <dbReference type="EMBL" id="OMJ74403.1"/>
    </source>
</evidence>
<dbReference type="Pfam" id="PF00069">
    <property type="entry name" value="Pkinase"/>
    <property type="match status" value="1"/>
</dbReference>
<dbReference type="PANTHER" id="PTHR24346">
    <property type="entry name" value="MAP/MICROTUBULE AFFINITY-REGULATING KINASE"/>
    <property type="match status" value="1"/>
</dbReference>
<dbReference type="AlphaFoldDB" id="A0A1R2BCB1"/>
<dbReference type="PROSITE" id="PS50011">
    <property type="entry name" value="PROTEIN_KINASE_DOM"/>
    <property type="match status" value="1"/>
</dbReference>
<evidence type="ECO:0000313" key="11">
    <source>
        <dbReference type="Proteomes" id="UP000187209"/>
    </source>
</evidence>
<evidence type="ECO:0000256" key="4">
    <source>
        <dbReference type="ARBA" id="ARBA00022777"/>
    </source>
</evidence>
<keyword evidence="4" id="KW-0418">Kinase</keyword>
<keyword evidence="5 6" id="KW-0067">ATP-binding</keyword>
<evidence type="ECO:0000256" key="8">
    <source>
        <dbReference type="SAM" id="MobiDB-lite"/>
    </source>
</evidence>
<keyword evidence="11" id="KW-1185">Reference proteome</keyword>
<keyword evidence="1 7" id="KW-0723">Serine/threonine-protein kinase</keyword>
<feature type="binding site" evidence="6">
    <location>
        <position position="44"/>
    </location>
    <ligand>
        <name>ATP</name>
        <dbReference type="ChEBI" id="CHEBI:30616"/>
    </ligand>
</feature>
<feature type="region of interest" description="Disordered" evidence="8">
    <location>
        <begin position="398"/>
        <end position="419"/>
    </location>
</feature>
<dbReference type="GO" id="GO:0005524">
    <property type="term" value="F:ATP binding"/>
    <property type="evidence" value="ECO:0007669"/>
    <property type="project" value="UniProtKB-UniRule"/>
</dbReference>
<feature type="compositionally biased region" description="Polar residues" evidence="8">
    <location>
        <begin position="398"/>
        <end position="409"/>
    </location>
</feature>
<feature type="domain" description="Protein kinase" evidence="9">
    <location>
        <begin position="15"/>
        <end position="267"/>
    </location>
</feature>
<dbReference type="GO" id="GO:0005737">
    <property type="term" value="C:cytoplasm"/>
    <property type="evidence" value="ECO:0007669"/>
    <property type="project" value="TreeGrafter"/>
</dbReference>
<dbReference type="Gene3D" id="1.10.510.10">
    <property type="entry name" value="Transferase(Phosphotransferase) domain 1"/>
    <property type="match status" value="1"/>
</dbReference>
<keyword evidence="3 6" id="KW-0547">Nucleotide-binding</keyword>
<dbReference type="SMART" id="SM00220">
    <property type="entry name" value="S_TKc"/>
    <property type="match status" value="1"/>
</dbReference>